<keyword evidence="5" id="KW-0560">Oxidoreductase</keyword>
<keyword evidence="4" id="KW-0521">NADP</keyword>
<dbReference type="InterPro" id="IPR050346">
    <property type="entry name" value="FMO-like"/>
</dbReference>
<organism evidence="7">
    <name type="scientific">Aplanochytrium stocchinoi</name>
    <dbReference type="NCBI Taxonomy" id="215587"/>
    <lineage>
        <taxon>Eukaryota</taxon>
        <taxon>Sar</taxon>
        <taxon>Stramenopiles</taxon>
        <taxon>Bigyra</taxon>
        <taxon>Labyrinthulomycetes</taxon>
        <taxon>Thraustochytrida</taxon>
        <taxon>Thraustochytriidae</taxon>
        <taxon>Aplanochytrium</taxon>
    </lineage>
</organism>
<gene>
    <name evidence="6" type="ORF">ASTO00021_LOCUS1993</name>
    <name evidence="7" type="ORF">ASTO00021_LOCUS1994</name>
</gene>
<evidence type="ECO:0000256" key="4">
    <source>
        <dbReference type="ARBA" id="ARBA00022857"/>
    </source>
</evidence>
<evidence type="ECO:0000256" key="2">
    <source>
        <dbReference type="ARBA" id="ARBA00022630"/>
    </source>
</evidence>
<name>A0A6S7ZTM1_9STRA</name>
<dbReference type="AlphaFoldDB" id="A0A6S7ZTM1"/>
<keyword evidence="2" id="KW-0285">Flavoprotein</keyword>
<protein>
    <recommendedName>
        <fullName evidence="8">Flavin-containing monooxygenase</fullName>
    </recommendedName>
</protein>
<dbReference type="GO" id="GO:0050661">
    <property type="term" value="F:NADP binding"/>
    <property type="evidence" value="ECO:0007669"/>
    <property type="project" value="InterPro"/>
</dbReference>
<evidence type="ECO:0000256" key="3">
    <source>
        <dbReference type="ARBA" id="ARBA00022827"/>
    </source>
</evidence>
<dbReference type="InterPro" id="IPR036188">
    <property type="entry name" value="FAD/NAD-bd_sf"/>
</dbReference>
<comment type="similarity">
    <text evidence="1">Belongs to the FMO family.</text>
</comment>
<dbReference type="EMBL" id="HBIN01002954">
    <property type="protein sequence ID" value="CAE0431657.1"/>
    <property type="molecule type" value="Transcribed_RNA"/>
</dbReference>
<dbReference type="GO" id="GO:0004499">
    <property type="term" value="F:N,N-dimethylaniline monooxygenase activity"/>
    <property type="evidence" value="ECO:0007669"/>
    <property type="project" value="InterPro"/>
</dbReference>
<dbReference type="EMBL" id="HBIN01002953">
    <property type="protein sequence ID" value="CAE0431656.1"/>
    <property type="molecule type" value="Transcribed_RNA"/>
</dbReference>
<dbReference type="Pfam" id="PF00743">
    <property type="entry name" value="FMO-like"/>
    <property type="match status" value="2"/>
</dbReference>
<accession>A0A6S7ZTM1</accession>
<dbReference type="InterPro" id="IPR000960">
    <property type="entry name" value="Flavin_mOase"/>
</dbReference>
<dbReference type="SUPFAM" id="SSF51905">
    <property type="entry name" value="FAD/NAD(P)-binding domain"/>
    <property type="match status" value="2"/>
</dbReference>
<dbReference type="InterPro" id="IPR020946">
    <property type="entry name" value="Flavin_mOase-like"/>
</dbReference>
<evidence type="ECO:0000313" key="7">
    <source>
        <dbReference type="EMBL" id="CAE0431657.1"/>
    </source>
</evidence>
<dbReference type="GO" id="GO:0050660">
    <property type="term" value="F:flavin adenine dinucleotide binding"/>
    <property type="evidence" value="ECO:0007669"/>
    <property type="project" value="InterPro"/>
</dbReference>
<reference evidence="7" key="1">
    <citation type="submission" date="2021-01" db="EMBL/GenBank/DDBJ databases">
        <authorList>
            <person name="Corre E."/>
            <person name="Pelletier E."/>
            <person name="Niang G."/>
            <person name="Scheremetjew M."/>
            <person name="Finn R."/>
            <person name="Kale V."/>
            <person name="Holt S."/>
            <person name="Cochrane G."/>
            <person name="Meng A."/>
            <person name="Brown T."/>
            <person name="Cohen L."/>
        </authorList>
    </citation>
    <scope>NUCLEOTIDE SEQUENCE</scope>
    <source>
        <strain evidence="7">GSBS06</strain>
    </source>
</reference>
<dbReference type="PANTHER" id="PTHR23023">
    <property type="entry name" value="DIMETHYLANILINE MONOOXYGENASE"/>
    <property type="match status" value="1"/>
</dbReference>
<sequence length="448" mass="50686">MKHRKCKVVIIGAGASGLVTAKYLLQVGNLDAKDVTIIEETDQVGGIWNRRGRPMQEQDVKVSIDGIPVKTSMQPVYEDLLTNLPSTLMAFSDMNFPISDGLFPRQERVLRYLHVYAQRNNLFNCILFNSHVSKCEKTKQDGCWRVTVDEQDLQDEILLEADRLIVCSGHFRKPFVPPVIGLKKFQGKLMHSSAFTKAADFKDEVVLIIGASTSGSEIAGILAKSKLCKDVIVSVRNLHQRYKAYLKVATENGAIICPGLQRIEDKNAILFTNGQRQYPTVILFATGYRYSFPFLDDASVSTKDSWVRKDGYKMQNLYNRLIYTKDPSLVFIGTSNLLISPFMIFEYQAHYLAKIVNGTVALPAYEEMNKEVISRSNEKGQDVLLFKCPSYCNSLAKISGFQGYWTQIFYPRMFWTASILASPHKQLLFGICSMLLGFTFYTGRLRAF</sequence>
<proteinExistence type="inferred from homology"/>
<keyword evidence="3" id="KW-0274">FAD</keyword>
<dbReference type="Gene3D" id="3.50.50.60">
    <property type="entry name" value="FAD/NAD(P)-binding domain"/>
    <property type="match status" value="2"/>
</dbReference>
<evidence type="ECO:0008006" key="8">
    <source>
        <dbReference type="Google" id="ProtNLM"/>
    </source>
</evidence>
<evidence type="ECO:0000256" key="1">
    <source>
        <dbReference type="ARBA" id="ARBA00009183"/>
    </source>
</evidence>
<dbReference type="PRINTS" id="PR00368">
    <property type="entry name" value="FADPNR"/>
</dbReference>
<evidence type="ECO:0000313" key="6">
    <source>
        <dbReference type="EMBL" id="CAE0431656.1"/>
    </source>
</evidence>
<evidence type="ECO:0000256" key="5">
    <source>
        <dbReference type="ARBA" id="ARBA00023002"/>
    </source>
</evidence>
<dbReference type="PIRSF" id="PIRSF000332">
    <property type="entry name" value="FMO"/>
    <property type="match status" value="1"/>
</dbReference>